<gene>
    <name evidence="5" type="ordered locus">CPF_0324</name>
</gene>
<dbReference type="RefSeq" id="WP_003467066.1">
    <property type="nucleotide sequence ID" value="NC_008261.1"/>
</dbReference>
<dbReference type="Pfam" id="PF01523">
    <property type="entry name" value="PmbA_TldD_1st"/>
    <property type="match status" value="1"/>
</dbReference>
<dbReference type="GO" id="GO:0008237">
    <property type="term" value="F:metallopeptidase activity"/>
    <property type="evidence" value="ECO:0007669"/>
    <property type="project" value="InterPro"/>
</dbReference>
<dbReference type="Proteomes" id="UP000001823">
    <property type="component" value="Chromosome"/>
</dbReference>
<feature type="domain" description="Metalloprotease TldD/E C-terminal" evidence="3">
    <location>
        <begin position="225"/>
        <end position="448"/>
    </location>
</feature>
<comment type="similarity">
    <text evidence="1">Belongs to the peptidase U62 family.</text>
</comment>
<dbReference type="Pfam" id="PF19290">
    <property type="entry name" value="PmbA_TldD_2nd"/>
    <property type="match status" value="1"/>
</dbReference>
<evidence type="ECO:0000259" key="4">
    <source>
        <dbReference type="Pfam" id="PF19290"/>
    </source>
</evidence>
<keyword evidence="6" id="KW-1185">Reference proteome</keyword>
<evidence type="ECO:0000313" key="5">
    <source>
        <dbReference type="EMBL" id="ABG83342.1"/>
    </source>
</evidence>
<dbReference type="PaxDb" id="195103-CPF_0324"/>
<evidence type="ECO:0000259" key="2">
    <source>
        <dbReference type="Pfam" id="PF01523"/>
    </source>
</evidence>
<dbReference type="SUPFAM" id="SSF111283">
    <property type="entry name" value="Putative modulator of DNA gyrase, PmbA/TldD"/>
    <property type="match status" value="1"/>
</dbReference>
<dbReference type="GO" id="GO:0005829">
    <property type="term" value="C:cytosol"/>
    <property type="evidence" value="ECO:0007669"/>
    <property type="project" value="TreeGrafter"/>
</dbReference>
<dbReference type="GO" id="GO:0006508">
    <property type="term" value="P:proteolysis"/>
    <property type="evidence" value="ECO:0007669"/>
    <property type="project" value="InterPro"/>
</dbReference>
<name>A0A0H2YRP4_CLOP1</name>
<dbReference type="STRING" id="195103.CPF_0324"/>
<dbReference type="AlphaFoldDB" id="A0A0H2YRP4"/>
<dbReference type="InterPro" id="IPR036059">
    <property type="entry name" value="TldD/PmbA_sf"/>
</dbReference>
<dbReference type="InterPro" id="IPR045569">
    <property type="entry name" value="Metalloprtase-TldD/E_C"/>
</dbReference>
<dbReference type="InterPro" id="IPR035068">
    <property type="entry name" value="TldD/PmbA_N"/>
</dbReference>
<dbReference type="eggNOG" id="COG0312">
    <property type="taxonomic scope" value="Bacteria"/>
</dbReference>
<dbReference type="EMBL" id="CP000246">
    <property type="protein sequence ID" value="ABG83342.1"/>
    <property type="molecule type" value="Genomic_DNA"/>
</dbReference>
<accession>A0A0H2YRP4</accession>
<feature type="domain" description="Metalloprotease TldD/E central" evidence="4">
    <location>
        <begin position="113"/>
        <end position="217"/>
    </location>
</feature>
<sequence length="449" mass="49544">MEFKDFKERLFNRAKELNFEKYELYYGKSESLNITSSNGEVERYGLSTSIGVSFRGIYNGKMGYSYTEKLDEESIEILLLKAMECAELIESKDEEFILGDKAKYVEVNSYDENISNLTPKEQIEKALKLSTEPSKINSEIIKSEYTKFNTAKLERVIVNSEGIDLKEEKTIVQASISPIAKDGENMIVDGVSRVSTKLNDVNIDELMKKAINNTLRKKGATSIKSGKYKVIIDGEVMASLIRTMEDNFLGHIAQENKTLLKDKIGEKVASNKVTLVDDPFLKGGISTCSFDDEGVPTRVKNIIENGVFKGFLHSLKTAKKSKVNPTGNGFKSGFKSTVKASPTNLYIKEGEKSFEELLSYVENGIYIIDLAGLHSGANAVTGDFSLAAEGIKIENGVLTRAIKHITIAGNFFDLLNNIEEVGNDLEESGVTSGYGSPSIIIKELSVAGE</sequence>
<evidence type="ECO:0000313" key="6">
    <source>
        <dbReference type="Proteomes" id="UP000001823"/>
    </source>
</evidence>
<dbReference type="PANTHER" id="PTHR43421:SF1">
    <property type="entry name" value="METALLOPROTEASE PMBA"/>
    <property type="match status" value="1"/>
</dbReference>
<dbReference type="KEGG" id="cpf:CPF_0324"/>
<dbReference type="HOGENOM" id="CLU_026425_4_0_9"/>
<dbReference type="InterPro" id="IPR002510">
    <property type="entry name" value="Metalloprtase-TldD/E_N"/>
</dbReference>
<protein>
    <submittedName>
        <fullName evidence="5">TldD/PmbA family protein</fullName>
    </submittedName>
</protein>
<organism evidence="5 6">
    <name type="scientific">Clostridium perfringens (strain ATCC 13124 / DSM 756 / JCM 1290 / NCIMB 6125 / NCTC 8237 / Type A)</name>
    <dbReference type="NCBI Taxonomy" id="195103"/>
    <lineage>
        <taxon>Bacteria</taxon>
        <taxon>Bacillati</taxon>
        <taxon>Bacillota</taxon>
        <taxon>Clostridia</taxon>
        <taxon>Eubacteriales</taxon>
        <taxon>Clostridiaceae</taxon>
        <taxon>Clostridium</taxon>
    </lineage>
</organism>
<dbReference type="Pfam" id="PF19289">
    <property type="entry name" value="PmbA_TldD_3rd"/>
    <property type="match status" value="1"/>
</dbReference>
<reference evidence="5 6" key="1">
    <citation type="journal article" date="2006" name="Genome Res.">
        <title>Skewed genomic variability in strains of the toxigenic bacterial pathogen, Clostridium perfringens.</title>
        <authorList>
            <person name="Myers G.S."/>
            <person name="Rasko D.A."/>
            <person name="Cheung J.K."/>
            <person name="Ravel J."/>
            <person name="Seshadri R."/>
            <person name="Deboy R.T."/>
            <person name="Ren Q."/>
            <person name="Varga J."/>
            <person name="Awad M.M."/>
            <person name="Brinkac L.M."/>
            <person name="Daugherty S.C."/>
            <person name="Haft D.H."/>
            <person name="Dodson R.J."/>
            <person name="Madupu R."/>
            <person name="Nelson W.C."/>
            <person name="Rosovitz M.J."/>
            <person name="Sullivan S.A."/>
            <person name="Khouri H."/>
            <person name="Dimitrov G.I."/>
            <person name="Watkins K.L."/>
            <person name="Mulligan S."/>
            <person name="Benton J."/>
            <person name="Radune D."/>
            <person name="Fisher D.J."/>
            <person name="Atkins H.S."/>
            <person name="Hiscox T."/>
            <person name="Jost B.H."/>
            <person name="Billington S.J."/>
            <person name="Songer J.G."/>
            <person name="McClane B.A."/>
            <person name="Titball R.W."/>
            <person name="Rood J.I."/>
            <person name="Melville S.B."/>
            <person name="Paulsen I.T."/>
        </authorList>
    </citation>
    <scope>NUCLEOTIDE SEQUENCE [LARGE SCALE GENOMIC DNA]</scope>
    <source>
        <strain evidence="6">ATCC 13124 / DSM 756 / JCM 1290 / NCIMB 6125 / NCTC 8237 / S 107 / Type A</strain>
    </source>
</reference>
<dbReference type="InterPro" id="IPR047657">
    <property type="entry name" value="PmbA"/>
</dbReference>
<dbReference type="PANTHER" id="PTHR43421">
    <property type="entry name" value="METALLOPROTEASE PMBA"/>
    <property type="match status" value="1"/>
</dbReference>
<dbReference type="InterPro" id="IPR045570">
    <property type="entry name" value="Metalloprtase-TldD/E_cen_dom"/>
</dbReference>
<dbReference type="Gene3D" id="3.30.2290.10">
    <property type="entry name" value="PmbA/TldD superfamily"/>
    <property type="match status" value="1"/>
</dbReference>
<proteinExistence type="inferred from homology"/>
<evidence type="ECO:0000256" key="1">
    <source>
        <dbReference type="ARBA" id="ARBA00005836"/>
    </source>
</evidence>
<feature type="domain" description="Metalloprotease TldD/E N-terminal" evidence="2">
    <location>
        <begin position="22"/>
        <end position="86"/>
    </location>
</feature>
<evidence type="ECO:0000259" key="3">
    <source>
        <dbReference type="Pfam" id="PF19289"/>
    </source>
</evidence>